<sequence>MVLAYASMELAYSPFATGIIPVWYIPNTPYGIYHTGHLLYTKEGIILYTKTGY</sequence>
<organism evidence="1">
    <name type="scientific">termite gut metagenome</name>
    <dbReference type="NCBI Taxonomy" id="433724"/>
    <lineage>
        <taxon>unclassified sequences</taxon>
        <taxon>metagenomes</taxon>
        <taxon>organismal metagenomes</taxon>
    </lineage>
</organism>
<evidence type="ECO:0000313" key="1">
    <source>
        <dbReference type="EMBL" id="KAA6335996.1"/>
    </source>
</evidence>
<accession>A0A5J4RPZ1</accession>
<reference evidence="1" key="1">
    <citation type="submission" date="2019-03" db="EMBL/GenBank/DDBJ databases">
        <title>Single cell metagenomics reveals metabolic interactions within the superorganism composed of flagellate Streblomastix strix and complex community of Bacteroidetes bacteria on its surface.</title>
        <authorList>
            <person name="Treitli S.C."/>
            <person name="Kolisko M."/>
            <person name="Husnik F."/>
            <person name="Keeling P."/>
            <person name="Hampl V."/>
        </authorList>
    </citation>
    <scope>NUCLEOTIDE SEQUENCE</scope>
    <source>
        <strain evidence="1">STM</strain>
    </source>
</reference>
<dbReference type="EMBL" id="SNRY01000838">
    <property type="protein sequence ID" value="KAA6335996.1"/>
    <property type="molecule type" value="Genomic_DNA"/>
</dbReference>
<name>A0A5J4RPZ1_9ZZZZ</name>
<dbReference type="AlphaFoldDB" id="A0A5J4RPZ1"/>
<protein>
    <submittedName>
        <fullName evidence="1">Uncharacterized protein</fullName>
    </submittedName>
</protein>
<gene>
    <name evidence="1" type="ORF">EZS27_015812</name>
</gene>
<proteinExistence type="predicted"/>
<comment type="caution">
    <text evidence="1">The sequence shown here is derived from an EMBL/GenBank/DDBJ whole genome shotgun (WGS) entry which is preliminary data.</text>
</comment>